<dbReference type="Pfam" id="PF04851">
    <property type="entry name" value="ResIII"/>
    <property type="match status" value="1"/>
</dbReference>
<dbReference type="PRINTS" id="PR00507">
    <property type="entry name" value="N12N6MTFRASE"/>
</dbReference>
<feature type="coiled-coil region" evidence="1">
    <location>
        <begin position="1722"/>
        <end position="1769"/>
    </location>
</feature>
<dbReference type="InterPro" id="IPR052933">
    <property type="entry name" value="DNA_Protect_Modify"/>
</dbReference>
<feature type="compositionally biased region" description="Basic and acidic residues" evidence="2">
    <location>
        <begin position="257"/>
        <end position="290"/>
    </location>
</feature>
<dbReference type="SUPFAM" id="SSF52540">
    <property type="entry name" value="P-loop containing nucleoside triphosphate hydrolases"/>
    <property type="match status" value="1"/>
</dbReference>
<keyword evidence="5" id="KW-1185">Reference proteome</keyword>
<name>A0ABS4KL19_9FIRM</name>
<evidence type="ECO:0000256" key="2">
    <source>
        <dbReference type="SAM" id="MobiDB-lite"/>
    </source>
</evidence>
<keyword evidence="4" id="KW-0489">Methyltransferase</keyword>
<keyword evidence="1" id="KW-0175">Coiled coil</keyword>
<evidence type="ECO:0000313" key="5">
    <source>
        <dbReference type="Proteomes" id="UP001314903"/>
    </source>
</evidence>
<feature type="compositionally biased region" description="Basic and acidic residues" evidence="2">
    <location>
        <begin position="309"/>
        <end position="328"/>
    </location>
</feature>
<sequence>MSDKLKKTIEELKKRKVSIYSSSNEFEKFLDTASNLYKYSFEEQLLIYAKKPSAIACAEYSLWNEKVNRYVKKGTEGIPLLKEENGKLKLRYVFDVSDTKSLTNTPFKLWEFDEDIHKKAILNINKKYGVHTKTVPKSVIEIVSKEVEGKIDEIFTFLHQDLGLSSNYDKNALKELIEESSSYMILKRLGYEPFDYLLEQKLSYITSFDTEKSVTYVNNHIHSITKDILVDISKEVQRIDLLNLKAQREKGGIENVRKENSRDGNREEILSGGRDLHSGGEGVPIREGRGDILSSGRFSDSQRVSGRGAADRYREMGTNETRVYKEQQESTLFSTISRWGSDSENGRIQQELRGNRRDNDRAAQEKERDNRAAQEERPDALGTRNEQYKGYSGRNNQGRDGLQIKSEPEQIGFIIDKIRAVGIQPAAFSMSQDIIDKVLSTGYNEKQSTLDICAFYKKDYPPERNIEYLKEKFKGGKGLVIDNTKIAVWYSEAGIDIAYGNKAQVSSKISLSWSEADKRIKELLIQGDFLPKEDLEKVDTYEIEKISSKLFFTYRDYLEEEPEFLGGLLNNFPKAIENIKEKLKDAEKVNDIISDLEIKLEEEKIKNPRKYNAYTSHKNLIEDLKGLTLTQLDFSSNKEKAERIKMFVTEDEIDKYLVDKVSTFNIIDFYIENIDLSEKEKFIKDTFGTGGHNYALSHADNTYADYRINGLVLSRGILNPDDKRFLRWNEVIKRIDRLIDEKVFDKYIDDEHIGEEISQNPPKENHKDKISDSPKNKVIDEILNNYYSTNSDDSLDNLNKEINLDKSIDSKDIEPIENLKNYILTEDTPLSPKEHLRNNIEAIKVIKSLENEERLLSDIEKNALSKFVGFGGLSDAFDPDSKNYREEYSELLELLSPTEYENLRSSVLTSFYTPSDVILPIYEALENMGFKEGKILETSCGTGKFIGHLPESMKNSKFYGVELDNITGKIASYLYPESDIQIKGYENTKFENNTFDIAIGNVPFGQYKVNDKEYNHLNFFIHDYFLSKTLDKVRPGGIVALVTSKGTLDKQDSKLRELLSEKANLVGAVRLPNNAFKNTGTKVTSDIIFLQKKTDEEIGMNEGKNNFINLKSDENGILMNEYFVDNPHMILGEMKEISSQFGFDTACISPDGQDLKKSLSAALSFLILDNEFENKSIDEIVENEVITEKVDFENIRNYSYFMENGEAFFKENNKAIPIEDIDIGKLKSLIDIRDTLRELIEYQKNDYSEVDILYKQKELNKLYDDFSKKHGYINSRANKKIFKDDSAYPLLCSLEEFDNDGNYTAKADIFSKRTIKPHIEPTKADNSNEALYISMTEKGKVDLEYIQSLTSYPKEKIIEDLSNHIFLDPTSINENIYDNAFKTADEYLSGDVKEKLDIVSGRISTELSKEDYPNKERIISLLQRSKAALEKVQPKDLTADEIYIKLGSIWIPPSIIKDFITDTLKPSYFVKSEIEVSYSEYTSKWNISGKNKDYHNVFVHKTYGTERINAYSIIEDTLNLKDVKIYDRVVVDGAEKSVLNQKETMLARQKQEEIKSEFTSWVWNDPDRRYKLTKIYNDRFNNIVTREFDGSHLTFPGMNTETKLRDYQKNAVARTLFGGNTLLAHVVGAGKTYEMVASAMESKRLGLTNKSLFVVPNHLTEQWGNDFLKLYPSAEILVAKKEDFNPHNRKKFCSRIATGNYDAVIIGHTQFERIPMSREFQEETVRKEINEITSAIKDIKAESGARFTVKQMEMTKKKLETRLEKLMSTERKDDTVSFEELGIDKIYVDESHYYKNLFLYTKMQNVAGITTTEAQKSSDMYMKCRFLDQKTGGKGIVFASGTPVSNSMSELYTVQRYLQYNALQKAGLAHFDSWASTFGETVSAIELAPEGTGYRMKTRFSKFSNIPELMNLFKEIADIKTGESLNLPVPKVNYHNVTVPASEIQVELVNQLAKRAEKVRNKVVDPSIDNMLNITNDG</sequence>
<dbReference type="SMART" id="SM00487">
    <property type="entry name" value="DEXDc"/>
    <property type="match status" value="1"/>
</dbReference>
<reference evidence="4 5" key="1">
    <citation type="submission" date="2021-03" db="EMBL/GenBank/DDBJ databases">
        <title>Genomic Encyclopedia of Type Strains, Phase IV (KMG-IV): sequencing the most valuable type-strain genomes for metagenomic binning, comparative biology and taxonomic classification.</title>
        <authorList>
            <person name="Goeker M."/>
        </authorList>
    </citation>
    <scope>NUCLEOTIDE SEQUENCE [LARGE SCALE GENOMIC DNA]</scope>
    <source>
        <strain evidence="4 5">DSM 27512</strain>
    </source>
</reference>
<dbReference type="InterPro" id="IPR006935">
    <property type="entry name" value="Helicase/UvrB_N"/>
</dbReference>
<feature type="region of interest" description="Disordered" evidence="2">
    <location>
        <begin position="257"/>
        <end position="403"/>
    </location>
</feature>
<dbReference type="GO" id="GO:0008168">
    <property type="term" value="F:methyltransferase activity"/>
    <property type="evidence" value="ECO:0007669"/>
    <property type="project" value="UniProtKB-KW"/>
</dbReference>
<evidence type="ECO:0000313" key="4">
    <source>
        <dbReference type="EMBL" id="MBP2028477.1"/>
    </source>
</evidence>
<feature type="non-terminal residue" evidence="4">
    <location>
        <position position="1978"/>
    </location>
</feature>
<dbReference type="PANTHER" id="PTHR41313">
    <property type="entry name" value="ADENINE-SPECIFIC METHYLTRANSFERASE"/>
    <property type="match status" value="1"/>
</dbReference>
<dbReference type="Gene3D" id="3.40.50.300">
    <property type="entry name" value="P-loop containing nucleotide triphosphate hydrolases"/>
    <property type="match status" value="1"/>
</dbReference>
<dbReference type="InterPro" id="IPR027417">
    <property type="entry name" value="P-loop_NTPase"/>
</dbReference>
<evidence type="ECO:0000259" key="3">
    <source>
        <dbReference type="SMART" id="SM00487"/>
    </source>
</evidence>
<comment type="caution">
    <text evidence="4">The sequence shown here is derived from an EMBL/GenBank/DDBJ whole genome shotgun (WGS) entry which is preliminary data.</text>
</comment>
<feature type="coiled-coil region" evidence="1">
    <location>
        <begin position="576"/>
        <end position="606"/>
    </location>
</feature>
<keyword evidence="4" id="KW-0808">Transferase</keyword>
<feature type="domain" description="Helicase ATP-binding" evidence="3">
    <location>
        <begin position="1600"/>
        <end position="1860"/>
    </location>
</feature>
<accession>A0ABS4KL19</accession>
<dbReference type="InterPro" id="IPR029063">
    <property type="entry name" value="SAM-dependent_MTases_sf"/>
</dbReference>
<dbReference type="PANTHER" id="PTHR41313:SF1">
    <property type="entry name" value="DNA METHYLASE ADENINE-SPECIFIC DOMAIN-CONTAINING PROTEIN"/>
    <property type="match status" value="1"/>
</dbReference>
<gene>
    <name evidence="4" type="ORF">J2Z35_002302</name>
</gene>
<feature type="compositionally biased region" description="Basic and acidic residues" evidence="2">
    <location>
        <begin position="353"/>
        <end position="379"/>
    </location>
</feature>
<proteinExistence type="predicted"/>
<dbReference type="EMBL" id="JAGGLI010000030">
    <property type="protein sequence ID" value="MBP2028477.1"/>
    <property type="molecule type" value="Genomic_DNA"/>
</dbReference>
<dbReference type="Proteomes" id="UP001314903">
    <property type="component" value="Unassembled WGS sequence"/>
</dbReference>
<evidence type="ECO:0000256" key="1">
    <source>
        <dbReference type="SAM" id="Coils"/>
    </source>
</evidence>
<protein>
    <submittedName>
        <fullName evidence="4">N12 class adenine-specific DNA methylase</fullName>
    </submittedName>
</protein>
<dbReference type="Gene3D" id="3.40.50.150">
    <property type="entry name" value="Vaccinia Virus protein VP39"/>
    <property type="match status" value="1"/>
</dbReference>
<dbReference type="GO" id="GO:0032259">
    <property type="term" value="P:methylation"/>
    <property type="evidence" value="ECO:0007669"/>
    <property type="project" value="UniProtKB-KW"/>
</dbReference>
<feature type="compositionally biased region" description="Polar residues" evidence="2">
    <location>
        <begin position="329"/>
        <end position="348"/>
    </location>
</feature>
<dbReference type="SUPFAM" id="SSF53335">
    <property type="entry name" value="S-adenosyl-L-methionine-dependent methyltransferases"/>
    <property type="match status" value="1"/>
</dbReference>
<organism evidence="4 5">
    <name type="scientific">Acetoanaerobium pronyense</name>
    <dbReference type="NCBI Taxonomy" id="1482736"/>
    <lineage>
        <taxon>Bacteria</taxon>
        <taxon>Bacillati</taxon>
        <taxon>Bacillota</taxon>
        <taxon>Clostridia</taxon>
        <taxon>Peptostreptococcales</taxon>
        <taxon>Filifactoraceae</taxon>
        <taxon>Acetoanaerobium</taxon>
    </lineage>
</organism>
<dbReference type="InterPro" id="IPR014001">
    <property type="entry name" value="Helicase_ATP-bd"/>
</dbReference>